<dbReference type="EMBL" id="JAATLI010000005">
    <property type="protein sequence ID" value="NJC18037.1"/>
    <property type="molecule type" value="Genomic_DNA"/>
</dbReference>
<dbReference type="InterPro" id="IPR032508">
    <property type="entry name" value="FecR_C"/>
</dbReference>
<proteinExistence type="predicted"/>
<reference evidence="4 6" key="2">
    <citation type="submission" date="2020-03" db="EMBL/GenBank/DDBJ databases">
        <title>Genomic Encyclopedia of Type Strains, Phase IV (KMG-IV): sequencing the most valuable type-strain genomes for metagenomic binning, comparative biology and taxonomic classification.</title>
        <authorList>
            <person name="Goeker M."/>
        </authorList>
    </citation>
    <scope>NUCLEOTIDE SEQUENCE [LARGE SCALE GENOMIC DNA]</scope>
    <source>
        <strain evidence="4 6">DSM 105722</strain>
    </source>
</reference>
<feature type="domain" description="FecR protein" evidence="2">
    <location>
        <begin position="182"/>
        <end position="277"/>
    </location>
</feature>
<dbReference type="Gene3D" id="2.60.120.1440">
    <property type="match status" value="1"/>
</dbReference>
<keyword evidence="7" id="KW-1185">Reference proteome</keyword>
<dbReference type="Gene3D" id="3.55.50.30">
    <property type="match status" value="1"/>
</dbReference>
<dbReference type="Pfam" id="PF04773">
    <property type="entry name" value="FecR"/>
    <property type="match status" value="1"/>
</dbReference>
<feature type="transmembrane region" description="Helical" evidence="1">
    <location>
        <begin position="90"/>
        <end position="109"/>
    </location>
</feature>
<dbReference type="GeneID" id="86893723"/>
<evidence type="ECO:0000256" key="1">
    <source>
        <dbReference type="SAM" id="Phobius"/>
    </source>
</evidence>
<name>A0A7X5YBI0_9BACT</name>
<organism evidence="4 6">
    <name type="scientific">Butyricimonas paravirosa</name>
    <dbReference type="NCBI Taxonomy" id="1472417"/>
    <lineage>
        <taxon>Bacteria</taxon>
        <taxon>Pseudomonadati</taxon>
        <taxon>Bacteroidota</taxon>
        <taxon>Bacteroidia</taxon>
        <taxon>Bacteroidales</taxon>
        <taxon>Odoribacteraceae</taxon>
        <taxon>Butyricimonas</taxon>
    </lineage>
</organism>
<evidence type="ECO:0000313" key="5">
    <source>
        <dbReference type="EMBL" id="WOF14481.1"/>
    </source>
</evidence>
<dbReference type="InterPro" id="IPR012373">
    <property type="entry name" value="Ferrdict_sens_TM"/>
</dbReference>
<dbReference type="PANTHER" id="PTHR30273">
    <property type="entry name" value="PERIPLASMIC SIGNAL SENSOR AND SIGMA FACTOR ACTIVATOR FECR-RELATED"/>
    <property type="match status" value="1"/>
</dbReference>
<evidence type="ECO:0000259" key="2">
    <source>
        <dbReference type="Pfam" id="PF04773"/>
    </source>
</evidence>
<evidence type="ECO:0000259" key="3">
    <source>
        <dbReference type="Pfam" id="PF16344"/>
    </source>
</evidence>
<keyword evidence="1" id="KW-0472">Membrane</keyword>
<dbReference type="GO" id="GO:0016989">
    <property type="term" value="F:sigma factor antagonist activity"/>
    <property type="evidence" value="ECO:0007669"/>
    <property type="project" value="TreeGrafter"/>
</dbReference>
<sequence length="391" mass="44534">MMNLVEKEIKVADIITRKLFSGEKMTEKEEGMLQEWLDESEEHRAWFRSYQEKTSYEEFEEIIRVSDQQEQWKRLESGLRGGNVVNWRTWMAYAAGIIILVSLGLWFGLRDRVGKESVMQVAVIEPGKFQGFLILNDGQKVALEKGDTLISAATSNISVSTGQVSYKEKNVGREEVPMEYNTIVVPRGGIYSLILSDGTQVFLNSDSELHYPVRFGEGNREVRLKGEAFFNVTPDSLRPFIVLAGEVRTRVLGTSFNILAYADEPAIETTLFTGRVEVSVEHSLLKKILTPGMQASWTDGARDISVREINSDLRSLWRDGIIVLDDDELESVMRMLARWYDVTYEWKGDRGERHTFTGRINRNDDLASVLSMLTLLGGPRFEIKGTTVYIY</sequence>
<dbReference type="RefSeq" id="WP_168044256.1">
    <property type="nucleotide sequence ID" value="NZ_BMPA01000006.1"/>
</dbReference>
<protein>
    <submittedName>
        <fullName evidence="5">DUF4974 domain-containing protein</fullName>
    </submittedName>
    <submittedName>
        <fullName evidence="4">Ferric-dicitrate binding protein FerR (Iron transport regulator)</fullName>
    </submittedName>
</protein>
<feature type="domain" description="Protein FecR C-terminal" evidence="3">
    <location>
        <begin position="322"/>
        <end position="390"/>
    </location>
</feature>
<dbReference type="EMBL" id="CP043839">
    <property type="protein sequence ID" value="WOF14481.1"/>
    <property type="molecule type" value="Genomic_DNA"/>
</dbReference>
<reference evidence="5 7" key="1">
    <citation type="submission" date="2019-09" db="EMBL/GenBank/DDBJ databases">
        <title>Butyricimonas paravirosa DSM 105722 (=214-4 = JCM 18677 = CCUG 65563).</title>
        <authorList>
            <person name="Le Roy T."/>
            <person name="Cani P.D."/>
        </authorList>
    </citation>
    <scope>NUCLEOTIDE SEQUENCE [LARGE SCALE GENOMIC DNA]</scope>
    <source>
        <strain evidence="5 7">DSM 105722</strain>
    </source>
</reference>
<dbReference type="AlphaFoldDB" id="A0A7X5YBI0"/>
<dbReference type="Pfam" id="PF16344">
    <property type="entry name" value="FecR_C"/>
    <property type="match status" value="1"/>
</dbReference>
<dbReference type="InterPro" id="IPR006860">
    <property type="entry name" value="FecR"/>
</dbReference>
<dbReference type="PANTHER" id="PTHR30273:SF2">
    <property type="entry name" value="PROTEIN FECR"/>
    <property type="match status" value="1"/>
</dbReference>
<keyword evidence="1" id="KW-0812">Transmembrane</keyword>
<evidence type="ECO:0000313" key="7">
    <source>
        <dbReference type="Proteomes" id="UP001302374"/>
    </source>
</evidence>
<gene>
    <name evidence="5" type="ORF">F1644_20470</name>
    <name evidence="4" type="ORF">GGR15_001654</name>
</gene>
<dbReference type="Proteomes" id="UP001302374">
    <property type="component" value="Chromosome"/>
</dbReference>
<keyword evidence="1" id="KW-1133">Transmembrane helix</keyword>
<dbReference type="Proteomes" id="UP000576368">
    <property type="component" value="Unassembled WGS sequence"/>
</dbReference>
<accession>A0A7X5YBI0</accession>
<evidence type="ECO:0000313" key="6">
    <source>
        <dbReference type="Proteomes" id="UP000576368"/>
    </source>
</evidence>
<evidence type="ECO:0000313" key="4">
    <source>
        <dbReference type="EMBL" id="NJC18037.1"/>
    </source>
</evidence>